<dbReference type="PANTHER" id="PTHR48006:SF66">
    <property type="entry name" value="PROTEIN KINASE DOMAIN-CONTAINING PROTEIN"/>
    <property type="match status" value="1"/>
</dbReference>
<feature type="region of interest" description="Disordered" evidence="18">
    <location>
        <begin position="992"/>
        <end position="1038"/>
    </location>
</feature>
<dbReference type="Pfam" id="PF11721">
    <property type="entry name" value="Malectin"/>
    <property type="match status" value="1"/>
</dbReference>
<evidence type="ECO:0000313" key="21">
    <source>
        <dbReference type="EMBL" id="WJZ96599.1"/>
    </source>
</evidence>
<dbReference type="EC" id="2.7.11.1" evidence="2"/>
<keyword evidence="8" id="KW-0732">Signal</keyword>
<evidence type="ECO:0000256" key="9">
    <source>
        <dbReference type="ARBA" id="ARBA00022737"/>
    </source>
</evidence>
<protein>
    <recommendedName>
        <fullName evidence="2">non-specific serine/threonine protein kinase</fullName>
        <ecNumber evidence="2">2.7.11.1</ecNumber>
    </recommendedName>
</protein>
<evidence type="ECO:0000256" key="13">
    <source>
        <dbReference type="ARBA" id="ARBA00023136"/>
    </source>
</evidence>
<evidence type="ECO:0000256" key="18">
    <source>
        <dbReference type="SAM" id="MobiDB-lite"/>
    </source>
</evidence>
<comment type="catalytic activity">
    <reaction evidence="17">
        <text>L-seryl-[protein] + ATP = O-phospho-L-seryl-[protein] + ADP + H(+)</text>
        <dbReference type="Rhea" id="RHEA:17989"/>
        <dbReference type="Rhea" id="RHEA-COMP:9863"/>
        <dbReference type="Rhea" id="RHEA-COMP:11604"/>
        <dbReference type="ChEBI" id="CHEBI:15378"/>
        <dbReference type="ChEBI" id="CHEBI:29999"/>
        <dbReference type="ChEBI" id="CHEBI:30616"/>
        <dbReference type="ChEBI" id="CHEBI:83421"/>
        <dbReference type="ChEBI" id="CHEBI:456216"/>
        <dbReference type="EC" id="2.7.11.1"/>
    </reaction>
</comment>
<evidence type="ECO:0000256" key="16">
    <source>
        <dbReference type="ARBA" id="ARBA00047899"/>
    </source>
</evidence>
<dbReference type="Pfam" id="PF00560">
    <property type="entry name" value="LRR_1"/>
    <property type="match status" value="2"/>
</dbReference>
<keyword evidence="15" id="KW-0325">Glycoprotein</keyword>
<keyword evidence="7 19" id="KW-0812">Transmembrane</keyword>
<dbReference type="InterPro" id="IPR032675">
    <property type="entry name" value="LRR_dom_sf"/>
</dbReference>
<evidence type="ECO:0000256" key="15">
    <source>
        <dbReference type="ARBA" id="ARBA00023180"/>
    </source>
</evidence>
<dbReference type="PANTHER" id="PTHR48006">
    <property type="entry name" value="LEUCINE-RICH REPEAT-CONTAINING PROTEIN DDB_G0281931-RELATED"/>
    <property type="match status" value="1"/>
</dbReference>
<accession>A0ABY9CNJ1</accession>
<feature type="compositionally biased region" description="Low complexity" evidence="18">
    <location>
        <begin position="999"/>
        <end position="1038"/>
    </location>
</feature>
<proteinExistence type="predicted"/>
<dbReference type="Gene3D" id="3.80.10.10">
    <property type="entry name" value="Ribonuclease Inhibitor"/>
    <property type="match status" value="3"/>
</dbReference>
<evidence type="ECO:0000256" key="3">
    <source>
        <dbReference type="ARBA" id="ARBA00022527"/>
    </source>
</evidence>
<dbReference type="PROSITE" id="PS00108">
    <property type="entry name" value="PROTEIN_KINASE_ST"/>
    <property type="match status" value="1"/>
</dbReference>
<evidence type="ECO:0000256" key="17">
    <source>
        <dbReference type="ARBA" id="ARBA00048679"/>
    </source>
</evidence>
<keyword evidence="22" id="KW-1185">Reference proteome</keyword>
<evidence type="ECO:0000256" key="8">
    <source>
        <dbReference type="ARBA" id="ARBA00022729"/>
    </source>
</evidence>
<dbReference type="Pfam" id="PF00069">
    <property type="entry name" value="Pkinase"/>
    <property type="match status" value="1"/>
</dbReference>
<evidence type="ECO:0000259" key="20">
    <source>
        <dbReference type="PROSITE" id="PS50011"/>
    </source>
</evidence>
<evidence type="ECO:0000256" key="5">
    <source>
        <dbReference type="ARBA" id="ARBA00022614"/>
    </source>
</evidence>
<dbReference type="Gene3D" id="3.30.200.20">
    <property type="entry name" value="Phosphorylase Kinase, domain 1"/>
    <property type="match status" value="1"/>
</dbReference>
<keyword evidence="3" id="KW-0723">Serine/threonine-protein kinase</keyword>
<dbReference type="InterPro" id="IPR001611">
    <property type="entry name" value="Leu-rich_rpt"/>
</dbReference>
<keyword evidence="13 19" id="KW-0472">Membrane</keyword>
<evidence type="ECO:0000256" key="10">
    <source>
        <dbReference type="ARBA" id="ARBA00022741"/>
    </source>
</evidence>
<comment type="catalytic activity">
    <reaction evidence="16">
        <text>L-threonyl-[protein] + ATP = O-phospho-L-threonyl-[protein] + ADP + H(+)</text>
        <dbReference type="Rhea" id="RHEA:46608"/>
        <dbReference type="Rhea" id="RHEA-COMP:11060"/>
        <dbReference type="Rhea" id="RHEA-COMP:11605"/>
        <dbReference type="ChEBI" id="CHEBI:15378"/>
        <dbReference type="ChEBI" id="CHEBI:30013"/>
        <dbReference type="ChEBI" id="CHEBI:30616"/>
        <dbReference type="ChEBI" id="CHEBI:61977"/>
        <dbReference type="ChEBI" id="CHEBI:456216"/>
        <dbReference type="EC" id="2.7.11.1"/>
    </reaction>
</comment>
<keyword evidence="3" id="KW-0418">Kinase</keyword>
<dbReference type="CDD" id="cd14066">
    <property type="entry name" value="STKc_IRAK"/>
    <property type="match status" value="1"/>
</dbReference>
<dbReference type="Gene3D" id="1.10.510.10">
    <property type="entry name" value="Transferase(Phosphotransferase) domain 1"/>
    <property type="match status" value="1"/>
</dbReference>
<evidence type="ECO:0000256" key="11">
    <source>
        <dbReference type="ARBA" id="ARBA00022840"/>
    </source>
</evidence>
<reference evidence="21 22" key="1">
    <citation type="journal article" date="2023" name="Hortic Res">
        <title>The complete reference genome for grapevine (Vitis vinifera L.) genetics and breeding.</title>
        <authorList>
            <person name="Shi X."/>
            <person name="Cao S."/>
            <person name="Wang X."/>
            <person name="Huang S."/>
            <person name="Wang Y."/>
            <person name="Liu Z."/>
            <person name="Liu W."/>
            <person name="Leng X."/>
            <person name="Peng Y."/>
            <person name="Wang N."/>
            <person name="Wang Y."/>
            <person name="Ma Z."/>
            <person name="Xu X."/>
            <person name="Zhang F."/>
            <person name="Xue H."/>
            <person name="Zhong H."/>
            <person name="Wang Y."/>
            <person name="Zhang K."/>
            <person name="Velt A."/>
            <person name="Avia K."/>
            <person name="Holtgrawe D."/>
            <person name="Grimplet J."/>
            <person name="Matus J.T."/>
            <person name="Ware D."/>
            <person name="Wu X."/>
            <person name="Wang H."/>
            <person name="Liu C."/>
            <person name="Fang Y."/>
            <person name="Rustenholz C."/>
            <person name="Cheng Z."/>
            <person name="Xiao H."/>
            <person name="Zhou Y."/>
        </authorList>
    </citation>
    <scope>NUCLEOTIDE SEQUENCE [LARGE SCALE GENOMIC DNA]</scope>
    <source>
        <strain evidence="22">cv. Pinot noir / PN40024</strain>
        <tissue evidence="21">Leaf</tissue>
    </source>
</reference>
<dbReference type="InterPro" id="IPR000719">
    <property type="entry name" value="Prot_kinase_dom"/>
</dbReference>
<evidence type="ECO:0000256" key="4">
    <source>
        <dbReference type="ARBA" id="ARBA00022553"/>
    </source>
</evidence>
<dbReference type="InterPro" id="IPR008271">
    <property type="entry name" value="Ser/Thr_kinase_AS"/>
</dbReference>
<dbReference type="PROSITE" id="PS51450">
    <property type="entry name" value="LRR"/>
    <property type="match status" value="1"/>
</dbReference>
<feature type="transmembrane region" description="Helical" evidence="19">
    <location>
        <begin position="26"/>
        <end position="52"/>
    </location>
</feature>
<keyword evidence="9" id="KW-0677">Repeat</keyword>
<dbReference type="SUPFAM" id="SSF56112">
    <property type="entry name" value="Protein kinase-like (PK-like)"/>
    <property type="match status" value="1"/>
</dbReference>
<keyword evidence="10" id="KW-0547">Nucleotide-binding</keyword>
<dbReference type="InterPro" id="IPR011009">
    <property type="entry name" value="Kinase-like_dom_sf"/>
</dbReference>
<gene>
    <name evidence="21" type="ORF">VitviT2T_015269</name>
</gene>
<dbReference type="SMART" id="SM00220">
    <property type="entry name" value="S_TKc"/>
    <property type="match status" value="1"/>
</dbReference>
<evidence type="ECO:0000256" key="12">
    <source>
        <dbReference type="ARBA" id="ARBA00022989"/>
    </source>
</evidence>
<keyword evidence="12 19" id="KW-1133">Transmembrane helix</keyword>
<name>A0ABY9CNJ1_VITVI</name>
<keyword evidence="5" id="KW-0433">Leucine-rich repeat</keyword>
<evidence type="ECO:0000256" key="7">
    <source>
        <dbReference type="ARBA" id="ARBA00022692"/>
    </source>
</evidence>
<dbReference type="Proteomes" id="UP001227230">
    <property type="component" value="Chromosome 10"/>
</dbReference>
<evidence type="ECO:0000256" key="14">
    <source>
        <dbReference type="ARBA" id="ARBA00023170"/>
    </source>
</evidence>
<sequence>MVKSPLRNPEQLLKSHRTWEYPLDELIMFFFFFNCLLLLLLSLATLSCFGLASQLPQLPQDELEALREIGEQLGKKDWNFSLNPCANWTTPSTDKYYNNSVNCTCSLDKCHVDTIFLRGQDLAGVLPPSLAKLRYLKTIDLNRNYLSGHIPLEWASTQLEYLGVSVNRLSGQIPGFLGDIVTLKYLCLETNMFSGTVPPELGKLVNLENLILSSNNLTGVLPADLANLTNLIEFRISSNNFAGKIPHFIQSWKRLQKLEIQASGFEGPIPSDISVLNNLSELRISDLTGESSKFPPLTNMISLRRLMLRSCNISDLIPKDIADMKNLLALDLSFNKLEGNIPDLRGLGSLELVCLSNNLLTGNIPDWIKDRDYTHQIDLSYNNFSEQSAPSCRDSLNLFRSFSGGKNLELGGCQKDFPCSKDHYSLHINCGGEETRSGNIVYEEDKDEGGPAKFQPKKDNWGFSSSGHFWDGDKIASDYIATNVSILKMNYSELYTTARLSPLSLTYYGRCLADGKYSVKLHFAEIIMRDNESFHSLGRRIFDVYIQDKLELKDFDIAQAASGVDKVVVKEFKTSVKNKTLEIRFHWAGKGTTAVPTRATYGPLISAISVESDFPIPSEGKRKKILIGSLALALVLILIISGIACWKCYFGGKSSTEQDLRRLDLQTGLFTLRQIKAATNNFNAANKIGEGGFGPVYKGQLSNGTLIAVKQLSSKSRQGNREFVNEIGIISGLQHPNLVKLYGCCIERTQLLLVYEYMENNSLARALFGAETSVPILDWATRQKICIGLARGLAFLHEESTLKIVHRDIKAANVLLDGDLKAKISDFGLAKLNEEENTHISTRIAGTRGYMAPEYALWGHLTDKADIYSFGVVALEIVSGKNNSSRKPENECVCLLDRAFALQQKGSLMEIVDPKLGSEFNRDEAERMIKVAILCTNASPTLRPIMSAVVSMLEGQTIVPEVISDASMDEDYLNFKSLGDYHKRMQKQILSGSEASKFSSDGTIATGSSSTSAQDLYKNNPDSINFSDSSSLLSPQNS</sequence>
<keyword evidence="4" id="KW-0597">Phosphoprotein</keyword>
<dbReference type="Gene3D" id="2.60.120.430">
    <property type="entry name" value="Galactose-binding lectin"/>
    <property type="match status" value="1"/>
</dbReference>
<keyword evidence="11" id="KW-0067">ATP-binding</keyword>
<keyword evidence="6" id="KW-0808">Transferase</keyword>
<keyword evidence="14" id="KW-0675">Receptor</keyword>
<evidence type="ECO:0000256" key="1">
    <source>
        <dbReference type="ARBA" id="ARBA00004479"/>
    </source>
</evidence>
<evidence type="ECO:0000256" key="19">
    <source>
        <dbReference type="SAM" id="Phobius"/>
    </source>
</evidence>
<organism evidence="21 22">
    <name type="scientific">Vitis vinifera</name>
    <name type="common">Grape</name>
    <dbReference type="NCBI Taxonomy" id="29760"/>
    <lineage>
        <taxon>Eukaryota</taxon>
        <taxon>Viridiplantae</taxon>
        <taxon>Streptophyta</taxon>
        <taxon>Embryophyta</taxon>
        <taxon>Tracheophyta</taxon>
        <taxon>Spermatophyta</taxon>
        <taxon>Magnoliopsida</taxon>
        <taxon>eudicotyledons</taxon>
        <taxon>Gunneridae</taxon>
        <taxon>Pentapetalae</taxon>
        <taxon>rosids</taxon>
        <taxon>Vitales</taxon>
        <taxon>Vitaceae</taxon>
        <taxon>Viteae</taxon>
        <taxon>Vitis</taxon>
    </lineage>
</organism>
<dbReference type="SUPFAM" id="SSF52058">
    <property type="entry name" value="L domain-like"/>
    <property type="match status" value="1"/>
</dbReference>
<dbReference type="InterPro" id="IPR051824">
    <property type="entry name" value="LRR_Rcpt-Like_S/T_Kinase"/>
</dbReference>
<feature type="domain" description="Protein kinase" evidence="20">
    <location>
        <begin position="682"/>
        <end position="959"/>
    </location>
</feature>
<evidence type="ECO:0000313" key="22">
    <source>
        <dbReference type="Proteomes" id="UP001227230"/>
    </source>
</evidence>
<dbReference type="EMBL" id="CP126657">
    <property type="protein sequence ID" value="WJZ96599.1"/>
    <property type="molecule type" value="Genomic_DNA"/>
</dbReference>
<dbReference type="InterPro" id="IPR021720">
    <property type="entry name" value="Malectin_dom"/>
</dbReference>
<evidence type="ECO:0000256" key="2">
    <source>
        <dbReference type="ARBA" id="ARBA00012513"/>
    </source>
</evidence>
<dbReference type="PROSITE" id="PS50011">
    <property type="entry name" value="PROTEIN_KINASE_DOM"/>
    <property type="match status" value="1"/>
</dbReference>
<evidence type="ECO:0000256" key="6">
    <source>
        <dbReference type="ARBA" id="ARBA00022679"/>
    </source>
</evidence>
<comment type="subcellular location">
    <subcellularLocation>
        <location evidence="1">Membrane</location>
        <topology evidence="1">Single-pass type I membrane protein</topology>
    </subcellularLocation>
</comment>